<reference evidence="1" key="1">
    <citation type="journal article" date="2020" name="Nature">
        <title>Giant virus diversity and host interactions through global metagenomics.</title>
        <authorList>
            <person name="Schulz F."/>
            <person name="Roux S."/>
            <person name="Paez-Espino D."/>
            <person name="Jungbluth S."/>
            <person name="Walsh D.A."/>
            <person name="Denef V.J."/>
            <person name="McMahon K.D."/>
            <person name="Konstantinidis K.T."/>
            <person name="Eloe-Fadrosh E.A."/>
            <person name="Kyrpides N.C."/>
            <person name="Woyke T."/>
        </authorList>
    </citation>
    <scope>NUCLEOTIDE SEQUENCE</scope>
    <source>
        <strain evidence="1">GVMAG-M-3300023184-89</strain>
    </source>
</reference>
<evidence type="ECO:0000313" key="1">
    <source>
        <dbReference type="EMBL" id="QHT92583.1"/>
    </source>
</evidence>
<proteinExistence type="predicted"/>
<name>A0A6C0IM25_9ZZZZ</name>
<dbReference type="EMBL" id="MN740193">
    <property type="protein sequence ID" value="QHT92583.1"/>
    <property type="molecule type" value="Genomic_DNA"/>
</dbReference>
<sequence>MDINKLLSALDNENNASVIQLNYAQIAADKNNILQQLHLPKDTLKALIKKVKTYRHVDNLDDLRYGSYIRWISLKHTNKDDIKLTNGGILCHMKQIENDIHLICKNSWGHLFQLNMSENIIFQKLNEQELVILSALKYLDG</sequence>
<protein>
    <submittedName>
        <fullName evidence="1">Uncharacterized protein</fullName>
    </submittedName>
</protein>
<organism evidence="1">
    <name type="scientific">viral metagenome</name>
    <dbReference type="NCBI Taxonomy" id="1070528"/>
    <lineage>
        <taxon>unclassified sequences</taxon>
        <taxon>metagenomes</taxon>
        <taxon>organismal metagenomes</taxon>
    </lineage>
</organism>
<accession>A0A6C0IM25</accession>
<dbReference type="AlphaFoldDB" id="A0A6C0IM25"/>